<name>T1EN02_HELRO</name>
<keyword evidence="3" id="KW-1185">Reference proteome</keyword>
<dbReference type="AlphaFoldDB" id="T1EN02"/>
<evidence type="ECO:0000313" key="3">
    <source>
        <dbReference type="Proteomes" id="UP000015101"/>
    </source>
</evidence>
<organism evidence="2 3">
    <name type="scientific">Helobdella robusta</name>
    <name type="common">Californian leech</name>
    <dbReference type="NCBI Taxonomy" id="6412"/>
    <lineage>
        <taxon>Eukaryota</taxon>
        <taxon>Metazoa</taxon>
        <taxon>Spiralia</taxon>
        <taxon>Lophotrochozoa</taxon>
        <taxon>Annelida</taxon>
        <taxon>Clitellata</taxon>
        <taxon>Hirudinea</taxon>
        <taxon>Rhynchobdellida</taxon>
        <taxon>Glossiphoniidae</taxon>
        <taxon>Helobdella</taxon>
    </lineage>
</organism>
<reference evidence="2" key="3">
    <citation type="submission" date="2015-06" db="UniProtKB">
        <authorList>
            <consortium name="EnsemblMetazoa"/>
        </authorList>
    </citation>
    <scope>IDENTIFICATION</scope>
</reference>
<gene>
    <name evidence="2" type="primary">20197952</name>
    <name evidence="1" type="ORF">HELRODRAFT_158600</name>
</gene>
<reference evidence="1 3" key="2">
    <citation type="journal article" date="2013" name="Nature">
        <title>Insights into bilaterian evolution from three spiralian genomes.</title>
        <authorList>
            <person name="Simakov O."/>
            <person name="Marletaz F."/>
            <person name="Cho S.J."/>
            <person name="Edsinger-Gonzales E."/>
            <person name="Havlak P."/>
            <person name="Hellsten U."/>
            <person name="Kuo D.H."/>
            <person name="Larsson T."/>
            <person name="Lv J."/>
            <person name="Arendt D."/>
            <person name="Savage R."/>
            <person name="Osoegawa K."/>
            <person name="de Jong P."/>
            <person name="Grimwood J."/>
            <person name="Chapman J.A."/>
            <person name="Shapiro H."/>
            <person name="Aerts A."/>
            <person name="Otillar R.P."/>
            <person name="Terry A.Y."/>
            <person name="Boore J.L."/>
            <person name="Grigoriev I.V."/>
            <person name="Lindberg D.R."/>
            <person name="Seaver E.C."/>
            <person name="Weisblat D.A."/>
            <person name="Putnam N.H."/>
            <person name="Rokhsar D.S."/>
        </authorList>
    </citation>
    <scope>NUCLEOTIDE SEQUENCE</scope>
</reference>
<accession>T1EN02</accession>
<proteinExistence type="predicted"/>
<dbReference type="GeneID" id="20197952"/>
<dbReference type="EnsemblMetazoa" id="HelroT158600">
    <property type="protein sequence ID" value="HelroP158600"/>
    <property type="gene ID" value="HelroG158600"/>
</dbReference>
<dbReference type="CTD" id="20197952"/>
<sequence length="189" mass="21611">MRSGSILKAAAITKYTNTLIINFNSKTFTNSKRGSKAMWDQVNKIRGSDKSFNTSTSQQIVENTINTYFASMSTDPFYKIPPTKATTINSRHQHQQFTSFFVLHMLTQTTFKYFTHSKHFAHMVSKASNYSTSLNASNKQLPPGLATQQQFQQLQSLIKKLIRFNYLPASYPTVIQIFNTLDSRVFKKV</sequence>
<dbReference type="KEGG" id="hro:HELRODRAFT_158600"/>
<evidence type="ECO:0000313" key="2">
    <source>
        <dbReference type="EnsemblMetazoa" id="HelroP158600"/>
    </source>
</evidence>
<dbReference type="EMBL" id="AMQM01000087">
    <property type="status" value="NOT_ANNOTATED_CDS"/>
    <property type="molecule type" value="Genomic_DNA"/>
</dbReference>
<dbReference type="RefSeq" id="XP_009008869.1">
    <property type="nucleotide sequence ID" value="XM_009010621.1"/>
</dbReference>
<protein>
    <submittedName>
        <fullName evidence="1 2">Uncharacterized protein</fullName>
    </submittedName>
</protein>
<dbReference type="HOGENOM" id="CLU_097310_0_0_1"/>
<dbReference type="Proteomes" id="UP000015101">
    <property type="component" value="Unassembled WGS sequence"/>
</dbReference>
<reference evidence="3" key="1">
    <citation type="submission" date="2012-12" db="EMBL/GenBank/DDBJ databases">
        <authorList>
            <person name="Hellsten U."/>
            <person name="Grimwood J."/>
            <person name="Chapman J.A."/>
            <person name="Shapiro H."/>
            <person name="Aerts A."/>
            <person name="Otillar R.P."/>
            <person name="Terry A.Y."/>
            <person name="Boore J.L."/>
            <person name="Simakov O."/>
            <person name="Marletaz F."/>
            <person name="Cho S.-J."/>
            <person name="Edsinger-Gonzales E."/>
            <person name="Havlak P."/>
            <person name="Kuo D.-H."/>
            <person name="Larsson T."/>
            <person name="Lv J."/>
            <person name="Arendt D."/>
            <person name="Savage R."/>
            <person name="Osoegawa K."/>
            <person name="de Jong P."/>
            <person name="Lindberg D.R."/>
            <person name="Seaver E.C."/>
            <person name="Weisblat D.A."/>
            <person name="Putnam N.H."/>
            <person name="Grigoriev I.V."/>
            <person name="Rokhsar D.S."/>
        </authorList>
    </citation>
    <scope>NUCLEOTIDE SEQUENCE</scope>
</reference>
<dbReference type="InParanoid" id="T1EN02"/>
<dbReference type="EMBL" id="KB095811">
    <property type="protein sequence ID" value="ESO12149.1"/>
    <property type="molecule type" value="Genomic_DNA"/>
</dbReference>
<evidence type="ECO:0000313" key="1">
    <source>
        <dbReference type="EMBL" id="ESO12149.1"/>
    </source>
</evidence>